<accession>A0ABQ3UK62</accession>
<organism evidence="15 16">
    <name type="scientific">Ktedonobacter robiniae</name>
    <dbReference type="NCBI Taxonomy" id="2778365"/>
    <lineage>
        <taxon>Bacteria</taxon>
        <taxon>Bacillati</taxon>
        <taxon>Chloroflexota</taxon>
        <taxon>Ktedonobacteria</taxon>
        <taxon>Ktedonobacterales</taxon>
        <taxon>Ktedonobacteraceae</taxon>
        <taxon>Ktedonobacter</taxon>
    </lineage>
</organism>
<keyword evidence="6 11" id="KW-0347">Helicase</keyword>
<keyword evidence="2 11" id="KW-0235">DNA replication</keyword>
<dbReference type="NCBIfam" id="NF004066">
    <property type="entry name" value="PRK05580.1-3"/>
    <property type="match status" value="1"/>
</dbReference>
<dbReference type="Pfam" id="PF00270">
    <property type="entry name" value="DEAD"/>
    <property type="match status" value="1"/>
</dbReference>
<dbReference type="InterPro" id="IPR041222">
    <property type="entry name" value="PriA_3primeBD"/>
</dbReference>
<dbReference type="CDD" id="cd17929">
    <property type="entry name" value="DEXHc_priA"/>
    <property type="match status" value="1"/>
</dbReference>
<evidence type="ECO:0000256" key="1">
    <source>
        <dbReference type="ARBA" id="ARBA00022515"/>
    </source>
</evidence>
<feature type="binding site" evidence="11">
    <location>
        <position position="596"/>
    </location>
    <ligand>
        <name>Zn(2+)</name>
        <dbReference type="ChEBI" id="CHEBI:29105"/>
        <label>1</label>
    </ligand>
</feature>
<comment type="catalytic activity">
    <reaction evidence="11">
        <text>ATP + H2O = ADP + phosphate + H(+)</text>
        <dbReference type="Rhea" id="RHEA:13065"/>
        <dbReference type="ChEBI" id="CHEBI:15377"/>
        <dbReference type="ChEBI" id="CHEBI:15378"/>
        <dbReference type="ChEBI" id="CHEBI:30616"/>
        <dbReference type="ChEBI" id="CHEBI:43474"/>
        <dbReference type="ChEBI" id="CHEBI:456216"/>
        <dbReference type="EC" id="5.6.2.4"/>
    </reaction>
</comment>
<evidence type="ECO:0000256" key="12">
    <source>
        <dbReference type="SAM" id="MobiDB-lite"/>
    </source>
</evidence>
<dbReference type="InterPro" id="IPR005259">
    <property type="entry name" value="PriA"/>
</dbReference>
<dbReference type="InterPro" id="IPR027417">
    <property type="entry name" value="P-loop_NTPase"/>
</dbReference>
<keyword evidence="7 11" id="KW-0862">Zinc</keyword>
<keyword evidence="4 11" id="KW-0547">Nucleotide-binding</keyword>
<dbReference type="PROSITE" id="PS51194">
    <property type="entry name" value="HELICASE_CTER"/>
    <property type="match status" value="1"/>
</dbReference>
<dbReference type="InterPro" id="IPR041236">
    <property type="entry name" value="PriA_C"/>
</dbReference>
<feature type="binding site" evidence="11">
    <location>
        <position position="608"/>
    </location>
    <ligand>
        <name>Zn(2+)</name>
        <dbReference type="ChEBI" id="CHEBI:29105"/>
        <label>2</label>
    </ligand>
</feature>
<keyword evidence="16" id="KW-1185">Reference proteome</keyword>
<evidence type="ECO:0000259" key="13">
    <source>
        <dbReference type="PROSITE" id="PS51192"/>
    </source>
</evidence>
<keyword evidence="1 11" id="KW-0639">Primosome</keyword>
<dbReference type="HAMAP" id="MF_00983">
    <property type="entry name" value="PriA"/>
    <property type="match status" value="1"/>
</dbReference>
<dbReference type="InterPro" id="IPR042115">
    <property type="entry name" value="PriA_3primeBD_sf"/>
</dbReference>
<evidence type="ECO:0000256" key="9">
    <source>
        <dbReference type="ARBA" id="ARBA00023125"/>
    </source>
</evidence>
<dbReference type="NCBIfam" id="TIGR00595">
    <property type="entry name" value="priA"/>
    <property type="match status" value="1"/>
</dbReference>
<evidence type="ECO:0000256" key="2">
    <source>
        <dbReference type="ARBA" id="ARBA00022705"/>
    </source>
</evidence>
<comment type="caution">
    <text evidence="15">The sequence shown here is derived from an EMBL/GenBank/DDBJ whole genome shotgun (WGS) entry which is preliminary data.</text>
</comment>
<dbReference type="SMART" id="SM00490">
    <property type="entry name" value="HELICc"/>
    <property type="match status" value="1"/>
</dbReference>
<evidence type="ECO:0000313" key="15">
    <source>
        <dbReference type="EMBL" id="GHO53055.1"/>
    </source>
</evidence>
<dbReference type="Gene3D" id="3.40.1440.60">
    <property type="entry name" value="PriA, 3(prime) DNA-binding domain"/>
    <property type="match status" value="1"/>
</dbReference>
<comment type="catalytic activity">
    <reaction evidence="11">
        <text>Couples ATP hydrolysis with the unwinding of duplex DNA by translocating in the 3'-5' direction.</text>
        <dbReference type="EC" id="5.6.2.4"/>
    </reaction>
</comment>
<dbReference type="EC" id="5.6.2.4" evidence="11"/>
<feature type="binding site" evidence="11">
    <location>
        <position position="636"/>
    </location>
    <ligand>
        <name>Zn(2+)</name>
        <dbReference type="ChEBI" id="CHEBI:29105"/>
        <label>1</label>
    </ligand>
</feature>
<dbReference type="InterPro" id="IPR011545">
    <property type="entry name" value="DEAD/DEAH_box_helicase_dom"/>
</dbReference>
<feature type="binding site" evidence="11">
    <location>
        <position position="626"/>
    </location>
    <ligand>
        <name>Zn(2+)</name>
        <dbReference type="ChEBI" id="CHEBI:29105"/>
        <label>2</label>
    </ligand>
</feature>
<dbReference type="InterPro" id="IPR001650">
    <property type="entry name" value="Helicase_C-like"/>
</dbReference>
<feature type="binding site" evidence="11">
    <location>
        <position position="623"/>
    </location>
    <ligand>
        <name>Zn(2+)</name>
        <dbReference type="ChEBI" id="CHEBI:29105"/>
        <label>2</label>
    </ligand>
</feature>
<feature type="binding site" evidence="11">
    <location>
        <position position="605"/>
    </location>
    <ligand>
        <name>Zn(2+)</name>
        <dbReference type="ChEBI" id="CHEBI:29105"/>
        <label>2</label>
    </ligand>
</feature>
<evidence type="ECO:0000256" key="8">
    <source>
        <dbReference type="ARBA" id="ARBA00022840"/>
    </source>
</evidence>
<dbReference type="Pfam" id="PF18319">
    <property type="entry name" value="Zn_ribbon_PriA"/>
    <property type="match status" value="1"/>
</dbReference>
<comment type="subunit">
    <text evidence="11">Component of the replication restart primosome.</text>
</comment>
<evidence type="ECO:0000313" key="16">
    <source>
        <dbReference type="Proteomes" id="UP000654345"/>
    </source>
</evidence>
<dbReference type="CDD" id="cd18804">
    <property type="entry name" value="SF2_C_priA"/>
    <property type="match status" value="1"/>
</dbReference>
<dbReference type="SMART" id="SM00487">
    <property type="entry name" value="DEXDc"/>
    <property type="match status" value="1"/>
</dbReference>
<name>A0ABQ3UK62_9CHLR</name>
<keyword evidence="8 11" id="KW-0067">ATP-binding</keyword>
<gene>
    <name evidence="11" type="primary">priA</name>
    <name evidence="15" type="ORF">KSB_15300</name>
</gene>
<sequence>MLVEVLTAAGRWNVEQPLLTYRVPEALANQLRPGQLVAVPYGERLDEGIVWNLLEGDELPEPLQEEGIELRDLYSILDPKPALLLHQLELARWLAEYYATPLAHAVFGMLTPGMLQRSRFVLKLSEEALKDAVQASSQETSLNLRALLGLLHNDGSLDVEQLKKMLGKTKAQQLLKEIKQSKLVVREPELVEGKARIKLRRNVRLLVQGEELLTWRELLEERLRKAESEAQAQSASQATPVSTSRKSMSKTEAPFNPWSMSASASATLAPPVMSKEGVVIQRQLAALDLLQQSINRGSPWTPSALCRATGLTPRQLQQLEDQQLVVVENKEQRRDPLQGRAIPSSQPLQLTGEQEAALRAILEAVEEGKANSVPRPILLHGVTGSGKTEVYLQAMASVIAEGKRCIILVPEIALTTQAVQRVAGRFPERVAIIHSELSVGERYDEWRRIRAGEIDVVIGSRSALFAPVPDLGLIIIDEEHEAAYKQSEFKPTYHAREAAIKLGEILKVPVVLGSATPAVESYYRAEQGRYQLVELKGRIGANLPPVEIVDLRSELRAGHTSIISRRLLDELGKVLERGQQAILFLNRRGAASCVLCRDCGFTALCEQCDIPLTYHATEHVLMCHYCGAQSKILHFCPSCRSAEIRYFGLGTEKVQRTIQKYFPEARLLRWDRDTARNRHAHEELLDRFANREADILIGTQMIAKGLDLPGVTLVGVVSADIALNLPDYASPERAFMLLTQVAGRAGRGSEAGHVIVQTFNPEHFSIDAASRHDYNEFYRIEIETRQRYGYPPFRQFVKFTYSHSNRHRSQLEAMKLCEKLKGWIQRLNLSETDIVGPVPALMERIRNKYRWQMIVRGPDLSRLLRVVDAPDWEIDIDPISTL</sequence>
<dbReference type="PANTHER" id="PTHR30580">
    <property type="entry name" value="PRIMOSOMAL PROTEIN N"/>
    <property type="match status" value="1"/>
</dbReference>
<protein>
    <recommendedName>
        <fullName evidence="11">Replication restart protein PriA</fullName>
    </recommendedName>
    <alternativeName>
        <fullName evidence="11">ATP-dependent DNA helicase PriA</fullName>
        <ecNumber evidence="11">5.6.2.4</ecNumber>
    </alternativeName>
    <alternativeName>
        <fullName evidence="11">DNA 3'-5' helicase PriA</fullName>
    </alternativeName>
</protein>
<evidence type="ECO:0000259" key="14">
    <source>
        <dbReference type="PROSITE" id="PS51194"/>
    </source>
</evidence>
<dbReference type="Pfam" id="PF17764">
    <property type="entry name" value="PriA_3primeBD"/>
    <property type="match status" value="1"/>
</dbReference>
<evidence type="ECO:0000256" key="5">
    <source>
        <dbReference type="ARBA" id="ARBA00022801"/>
    </source>
</evidence>
<evidence type="ECO:0000256" key="7">
    <source>
        <dbReference type="ARBA" id="ARBA00022833"/>
    </source>
</evidence>
<feature type="compositionally biased region" description="Low complexity" evidence="12">
    <location>
        <begin position="229"/>
        <end position="238"/>
    </location>
</feature>
<dbReference type="InterPro" id="IPR014001">
    <property type="entry name" value="Helicase_ATP-bd"/>
</dbReference>
<comment type="cofactor">
    <cofactor evidence="11">
        <name>Zn(2+)</name>
        <dbReference type="ChEBI" id="CHEBI:29105"/>
    </cofactor>
    <text evidence="11">Binds 2 zinc ions per subunit.</text>
</comment>
<keyword evidence="3 11" id="KW-0479">Metal-binding</keyword>
<dbReference type="Pfam" id="PF18074">
    <property type="entry name" value="PriA_C"/>
    <property type="match status" value="1"/>
</dbReference>
<dbReference type="EMBL" id="BNJG01000001">
    <property type="protein sequence ID" value="GHO53055.1"/>
    <property type="molecule type" value="Genomic_DNA"/>
</dbReference>
<feature type="domain" description="Helicase ATP-binding" evidence="13">
    <location>
        <begin position="368"/>
        <end position="535"/>
    </location>
</feature>
<dbReference type="SUPFAM" id="SSF52540">
    <property type="entry name" value="P-loop containing nucleoside triphosphate hydrolases"/>
    <property type="match status" value="2"/>
</dbReference>
<keyword evidence="9 11" id="KW-0238">DNA-binding</keyword>
<dbReference type="Proteomes" id="UP000654345">
    <property type="component" value="Unassembled WGS sequence"/>
</dbReference>
<feature type="binding site" evidence="11">
    <location>
        <position position="639"/>
    </location>
    <ligand>
        <name>Zn(2+)</name>
        <dbReference type="ChEBI" id="CHEBI:29105"/>
        <label>1</label>
    </ligand>
</feature>
<evidence type="ECO:0000256" key="3">
    <source>
        <dbReference type="ARBA" id="ARBA00022723"/>
    </source>
</evidence>
<reference evidence="15 16" key="1">
    <citation type="journal article" date="2021" name="Int. J. Syst. Evol. Microbiol.">
        <title>Reticulibacter mediterranei gen. nov., sp. nov., within the new family Reticulibacteraceae fam. nov., and Ktedonospora formicarum gen. nov., sp. nov., Ktedonobacter robiniae sp. nov., Dictyobacter formicarum sp. nov. and Dictyobacter arantiisoli sp. nov., belonging to the class Ktedonobacteria.</title>
        <authorList>
            <person name="Yabe S."/>
            <person name="Zheng Y."/>
            <person name="Wang C.M."/>
            <person name="Sakai Y."/>
            <person name="Abe K."/>
            <person name="Yokota A."/>
            <person name="Donadio S."/>
            <person name="Cavaletti L."/>
            <person name="Monciardini P."/>
        </authorList>
    </citation>
    <scope>NUCLEOTIDE SEQUENCE [LARGE SCALE GENOMIC DNA]</scope>
    <source>
        <strain evidence="15 16">SOSP1-30</strain>
    </source>
</reference>
<keyword evidence="5 11" id="KW-0378">Hydrolase</keyword>
<dbReference type="Gene3D" id="3.40.50.300">
    <property type="entry name" value="P-loop containing nucleotide triphosphate hydrolases"/>
    <property type="match status" value="2"/>
</dbReference>
<dbReference type="RefSeq" id="WP_201369903.1">
    <property type="nucleotide sequence ID" value="NZ_BNJG01000001.1"/>
</dbReference>
<comment type="function">
    <text evidence="11">Initiates the restart of stalled replication forks, which reloads the replicative helicase on sites other than the origin of replication. Recognizes and binds to abandoned replication forks and remodels them to uncover a helicase loading site. Promotes assembly of the primosome at these replication forks.</text>
</comment>
<proteinExistence type="inferred from homology"/>
<dbReference type="PANTHER" id="PTHR30580:SF0">
    <property type="entry name" value="PRIMOSOMAL PROTEIN N"/>
    <property type="match status" value="1"/>
</dbReference>
<dbReference type="InterPro" id="IPR040498">
    <property type="entry name" value="PriA_CRR"/>
</dbReference>
<comment type="similarity">
    <text evidence="11">Belongs to the helicase family. PriA subfamily.</text>
</comment>
<keyword evidence="10 11" id="KW-0413">Isomerase</keyword>
<evidence type="ECO:0000256" key="6">
    <source>
        <dbReference type="ARBA" id="ARBA00022806"/>
    </source>
</evidence>
<evidence type="ECO:0000256" key="11">
    <source>
        <dbReference type="HAMAP-Rule" id="MF_00983"/>
    </source>
</evidence>
<evidence type="ECO:0000256" key="10">
    <source>
        <dbReference type="ARBA" id="ARBA00023235"/>
    </source>
</evidence>
<evidence type="ECO:0000256" key="4">
    <source>
        <dbReference type="ARBA" id="ARBA00022741"/>
    </source>
</evidence>
<feature type="domain" description="Helicase C-terminal" evidence="14">
    <location>
        <begin position="620"/>
        <end position="798"/>
    </location>
</feature>
<dbReference type="PROSITE" id="PS51192">
    <property type="entry name" value="HELICASE_ATP_BIND_1"/>
    <property type="match status" value="1"/>
</dbReference>
<feature type="binding site" evidence="11">
    <location>
        <position position="599"/>
    </location>
    <ligand>
        <name>Zn(2+)</name>
        <dbReference type="ChEBI" id="CHEBI:29105"/>
        <label>1</label>
    </ligand>
</feature>
<feature type="region of interest" description="Disordered" evidence="12">
    <location>
        <begin position="228"/>
        <end position="255"/>
    </location>
</feature>